<dbReference type="GO" id="GO:0016491">
    <property type="term" value="F:oxidoreductase activity"/>
    <property type="evidence" value="ECO:0007669"/>
    <property type="project" value="UniProtKB-KW"/>
</dbReference>
<dbReference type="EC" id="1.8.-.-" evidence="3"/>
<evidence type="ECO:0000313" key="4">
    <source>
        <dbReference type="Proteomes" id="UP000324233"/>
    </source>
</evidence>
<dbReference type="OrthoDB" id="9799230at2"/>
<proteinExistence type="predicted"/>
<evidence type="ECO:0000313" key="3">
    <source>
        <dbReference type="EMBL" id="QEH37247.1"/>
    </source>
</evidence>
<dbReference type="Pfam" id="PF13905">
    <property type="entry name" value="Thioredoxin_8"/>
    <property type="match status" value="1"/>
</dbReference>
<dbReference type="CDD" id="cd14951">
    <property type="entry name" value="NHL-2_like"/>
    <property type="match status" value="1"/>
</dbReference>
<dbReference type="InterPro" id="IPR013766">
    <property type="entry name" value="Thioredoxin_domain"/>
</dbReference>
<keyword evidence="1" id="KW-0677">Repeat</keyword>
<accession>A0A5B9W9Y5</accession>
<dbReference type="PROSITE" id="PS51352">
    <property type="entry name" value="THIOREDOXIN_2"/>
    <property type="match status" value="1"/>
</dbReference>
<dbReference type="SUPFAM" id="SSF101898">
    <property type="entry name" value="NHL repeat"/>
    <property type="match status" value="1"/>
</dbReference>
<dbReference type="Proteomes" id="UP000324233">
    <property type="component" value="Chromosome"/>
</dbReference>
<organism evidence="3 4">
    <name type="scientific">Aquisphaera giovannonii</name>
    <dbReference type="NCBI Taxonomy" id="406548"/>
    <lineage>
        <taxon>Bacteria</taxon>
        <taxon>Pseudomonadati</taxon>
        <taxon>Planctomycetota</taxon>
        <taxon>Planctomycetia</taxon>
        <taxon>Isosphaerales</taxon>
        <taxon>Isosphaeraceae</taxon>
        <taxon>Aquisphaera</taxon>
    </lineage>
</organism>
<evidence type="ECO:0000256" key="1">
    <source>
        <dbReference type="ARBA" id="ARBA00022737"/>
    </source>
</evidence>
<dbReference type="InterPro" id="IPR012336">
    <property type="entry name" value="Thioredoxin-like_fold"/>
</dbReference>
<keyword evidence="3" id="KW-0560">Oxidoreductase</keyword>
<dbReference type="InterPro" id="IPR011042">
    <property type="entry name" value="6-blade_b-propeller_TolB-like"/>
</dbReference>
<feature type="domain" description="Thioredoxin" evidence="2">
    <location>
        <begin position="52"/>
        <end position="196"/>
    </location>
</feature>
<evidence type="ECO:0000259" key="2">
    <source>
        <dbReference type="PROSITE" id="PS51352"/>
    </source>
</evidence>
<dbReference type="Pfam" id="PF01436">
    <property type="entry name" value="NHL"/>
    <property type="match status" value="1"/>
</dbReference>
<dbReference type="PANTHER" id="PTHR46388:SF2">
    <property type="entry name" value="NHL REPEAT-CONTAINING PROTEIN 2"/>
    <property type="match status" value="1"/>
</dbReference>
<dbReference type="Gene3D" id="3.40.30.10">
    <property type="entry name" value="Glutaredoxin"/>
    <property type="match status" value="1"/>
</dbReference>
<dbReference type="EMBL" id="CP042997">
    <property type="protein sequence ID" value="QEH37247.1"/>
    <property type="molecule type" value="Genomic_DNA"/>
</dbReference>
<reference evidence="3 4" key="1">
    <citation type="submission" date="2019-08" db="EMBL/GenBank/DDBJ databases">
        <title>Deep-cultivation of Planctomycetes and their phenomic and genomic characterization uncovers novel biology.</title>
        <authorList>
            <person name="Wiegand S."/>
            <person name="Jogler M."/>
            <person name="Boedeker C."/>
            <person name="Pinto D."/>
            <person name="Vollmers J."/>
            <person name="Rivas-Marin E."/>
            <person name="Kohn T."/>
            <person name="Peeters S.H."/>
            <person name="Heuer A."/>
            <person name="Rast P."/>
            <person name="Oberbeckmann S."/>
            <person name="Bunk B."/>
            <person name="Jeske O."/>
            <person name="Meyerdierks A."/>
            <person name="Storesund J.E."/>
            <person name="Kallscheuer N."/>
            <person name="Luecker S."/>
            <person name="Lage O.M."/>
            <person name="Pohl T."/>
            <person name="Merkel B.J."/>
            <person name="Hornburger P."/>
            <person name="Mueller R.-W."/>
            <person name="Bruemmer F."/>
            <person name="Labrenz M."/>
            <person name="Spormann A.M."/>
            <person name="Op den Camp H."/>
            <person name="Overmann J."/>
            <person name="Amann R."/>
            <person name="Jetten M.S.M."/>
            <person name="Mascher T."/>
            <person name="Medema M.H."/>
            <person name="Devos D.P."/>
            <person name="Kaster A.-K."/>
            <person name="Ovreas L."/>
            <person name="Rohde M."/>
            <person name="Galperin M.Y."/>
            <person name="Jogler C."/>
        </authorList>
    </citation>
    <scope>NUCLEOTIDE SEQUENCE [LARGE SCALE GENOMIC DNA]</scope>
    <source>
        <strain evidence="3 4">OJF2</strain>
    </source>
</reference>
<dbReference type="RefSeq" id="WP_148596833.1">
    <property type="nucleotide sequence ID" value="NZ_CP042997.1"/>
</dbReference>
<dbReference type="InterPro" id="IPR036249">
    <property type="entry name" value="Thioredoxin-like_sf"/>
</dbReference>
<dbReference type="KEGG" id="agv:OJF2_58340"/>
<dbReference type="SUPFAM" id="SSF52833">
    <property type="entry name" value="Thioredoxin-like"/>
    <property type="match status" value="1"/>
</dbReference>
<dbReference type="PANTHER" id="PTHR46388">
    <property type="entry name" value="NHL REPEAT-CONTAINING PROTEIN 2"/>
    <property type="match status" value="1"/>
</dbReference>
<dbReference type="InterPro" id="IPR001258">
    <property type="entry name" value="NHL_repeat"/>
</dbReference>
<gene>
    <name evidence="3" type="primary">ykuV</name>
    <name evidence="3" type="ORF">OJF2_58340</name>
</gene>
<name>A0A5B9W9Y5_9BACT</name>
<sequence length="553" mass="59737">MPRHQTRRRRPAAMAALILGIALVGIALRGPSGPRRPAEGPGRPPGATRLVSLHQDEAPSLEGGVGWINSGPIRLSDLKGKVVLLDFWTYCCINCHHVLPTLARIEEKYKDEVVVIGVHSGKFDAERDVENIRRKVAEYRIKHPVVNDAEMTIWERFGVSSWPTLVLITPDGKIGGSNSGEIAFDDLDRAVGQVIARHKDRIDRKAMSFAPEMDRVPAGPLLFPGKVHADAAGGSLFISDTGHNRIVRTDLEGKDATVIGSGEEGLKDGGFDEARFNRPQGTFRSGDVLYVADTENHAIRAVDLKRKKVATISGDGKQAPRSPLERYEGIASKSQLSSPWDIAQVPGSPFLYIAMAGPHQIWRLDPAADRIGVWAGSGYENIQDGDLEDARFAQPSGLATDGDRLFVADSEVSGIRFISGVKSGSPRVGRIVGEGLFQFGDVDGIGPKARLQHCLGIAFAGGKLYIADTYNNKIKGCDLKTRVVKTFAGDGKPGSTDSSPRFYQPGGLAVAGNRLYVADTNNHKVRVIDIPTRSVRTLEVDVPSPRAMSKPAG</sequence>
<dbReference type="Gene3D" id="2.120.10.30">
    <property type="entry name" value="TolB, C-terminal domain"/>
    <property type="match status" value="3"/>
</dbReference>
<dbReference type="InterPro" id="IPR045302">
    <property type="entry name" value="NHL2_NHL_rpt_dom"/>
</dbReference>
<protein>
    <submittedName>
        <fullName evidence="3">Thiol-disulfide oxidoreductase YkuV</fullName>
        <ecNumber evidence="3">1.8.-.-</ecNumber>
    </submittedName>
</protein>
<dbReference type="AlphaFoldDB" id="A0A5B9W9Y5"/>
<keyword evidence="4" id="KW-1185">Reference proteome</keyword>